<keyword evidence="3" id="KW-0833">Ubl conjugation pathway</keyword>
<evidence type="ECO:0000313" key="7">
    <source>
        <dbReference type="Proteomes" id="UP000052008"/>
    </source>
</evidence>
<keyword evidence="4" id="KW-1133">Transmembrane helix</keyword>
<dbReference type="PANTHER" id="PTHR22990:SF15">
    <property type="entry name" value="F-BOX ONLY PROTEIN 10"/>
    <property type="match status" value="1"/>
</dbReference>
<keyword evidence="2" id="KW-0677">Repeat</keyword>
<dbReference type="AlphaFoldDB" id="A0A0S7WSG4"/>
<comment type="caution">
    <text evidence="6">The sequence shown here is derived from an EMBL/GenBank/DDBJ whole genome shotgun (WGS) entry which is preliminary data.</text>
</comment>
<dbReference type="Pfam" id="PF13229">
    <property type="entry name" value="Beta_helix"/>
    <property type="match status" value="1"/>
</dbReference>
<evidence type="ECO:0000313" key="6">
    <source>
        <dbReference type="EMBL" id="KPJ52524.1"/>
    </source>
</evidence>
<gene>
    <name evidence="6" type="ORF">AMJ39_07615</name>
</gene>
<dbReference type="EMBL" id="LIZS01000054">
    <property type="protein sequence ID" value="KPJ52524.1"/>
    <property type="molecule type" value="Genomic_DNA"/>
</dbReference>
<dbReference type="InterPro" id="IPR012334">
    <property type="entry name" value="Pectin_lyas_fold"/>
</dbReference>
<evidence type="ECO:0000256" key="3">
    <source>
        <dbReference type="ARBA" id="ARBA00022786"/>
    </source>
</evidence>
<feature type="domain" description="Right handed beta helix" evidence="5">
    <location>
        <begin position="250"/>
        <end position="399"/>
    </location>
</feature>
<dbReference type="InterPro" id="IPR022441">
    <property type="entry name" value="Para_beta_helix_rpt-2"/>
</dbReference>
<dbReference type="InterPro" id="IPR006626">
    <property type="entry name" value="PbH1"/>
</dbReference>
<dbReference type="Gene3D" id="2.160.20.10">
    <property type="entry name" value="Single-stranded right-handed beta-helix, Pectin lyase-like"/>
    <property type="match status" value="2"/>
</dbReference>
<dbReference type="NCBIfam" id="TIGR03804">
    <property type="entry name" value="para_beta_helix"/>
    <property type="match status" value="3"/>
</dbReference>
<dbReference type="PANTHER" id="PTHR22990">
    <property type="entry name" value="F-BOX ONLY PROTEIN"/>
    <property type="match status" value="1"/>
</dbReference>
<evidence type="ECO:0000259" key="5">
    <source>
        <dbReference type="Pfam" id="PF13229"/>
    </source>
</evidence>
<protein>
    <recommendedName>
        <fullName evidence="5">Right handed beta helix domain-containing protein</fullName>
    </recommendedName>
</protein>
<keyword evidence="4" id="KW-0472">Membrane</keyword>
<dbReference type="InterPro" id="IPR039448">
    <property type="entry name" value="Beta_helix"/>
</dbReference>
<proteinExistence type="predicted"/>
<name>A0A0S7WSG4_UNCT6</name>
<accession>A0A0S7WSG4</accession>
<keyword evidence="4" id="KW-0812">Transmembrane</keyword>
<dbReference type="InterPro" id="IPR011050">
    <property type="entry name" value="Pectin_lyase_fold/virulence"/>
</dbReference>
<comment type="pathway">
    <text evidence="1">Protein modification; protein ubiquitination.</text>
</comment>
<organism evidence="6 7">
    <name type="scientific">candidate division TA06 bacterium DG_24</name>
    <dbReference type="NCBI Taxonomy" id="1703770"/>
    <lineage>
        <taxon>Bacteria</taxon>
        <taxon>Bacteria division TA06</taxon>
    </lineage>
</organism>
<reference evidence="6 7" key="1">
    <citation type="journal article" date="2015" name="Microbiome">
        <title>Genomic resolution of linkages in carbon, nitrogen, and sulfur cycling among widespread estuary sediment bacteria.</title>
        <authorList>
            <person name="Baker B.J."/>
            <person name="Lazar C.S."/>
            <person name="Teske A.P."/>
            <person name="Dick G.J."/>
        </authorList>
    </citation>
    <scope>NUCLEOTIDE SEQUENCE [LARGE SCALE GENOMIC DNA]</scope>
    <source>
        <strain evidence="6">DG_24</strain>
    </source>
</reference>
<evidence type="ECO:0000256" key="1">
    <source>
        <dbReference type="ARBA" id="ARBA00004906"/>
    </source>
</evidence>
<sequence>MHNGGGLKTREVLEMSDKSKGNIMKAEAILVSAVLILGLCAIASATVLHVPSEYPAIQAGIDAAVEGDTVLVADGTYTGDGNRDLDFGGVNMVVMSENGPEVTIIDCEGDSLDPHRGFSFHSGEDSSSVVQGFTITNAYQLEGSLGAGVYCASSSPMVAGNIITGNTCLDDGGGIGCLSSSPTIVGNTITENSGYGGGGIYCLSSSPTIVGNTITDNMAPYAGSGICCAVGSSPAIEGNAIGGNTGSAAGGGIACYYGSSPTIEGNTIVGNESDHGGGIGLLYSASPTIKGNTITGNTADLTGGGIDCAYSGFSTIDGNTITGNTAGLAGGGIRCWESSPMIADNVITGNFADQSGGGIHCEYSSSPTIEGNTITENSASLYGGGIHNTGYCSPTIINSILWSDSAGTGPEISLGSFSSITVSYSGVEGGPLGVSVAPGCTLHWGEGNIDADPMFVLPGQRDYRVLWHSPCIDSGHPDSLDPDSTRSDMGAHFFDQRDEQTLYLTPDTTEVTPGGTFGITYTAINRWPWPCMFWVLSEATLPNGNPITIMGPDRYTLPADFTVQKHLTHNVPGAAPLGVYGYGSRIGVPPSTLYDEDSFAFTVVEP</sequence>
<dbReference type="SUPFAM" id="SSF51126">
    <property type="entry name" value="Pectin lyase-like"/>
    <property type="match status" value="1"/>
</dbReference>
<evidence type="ECO:0000256" key="2">
    <source>
        <dbReference type="ARBA" id="ARBA00022737"/>
    </source>
</evidence>
<feature type="transmembrane region" description="Helical" evidence="4">
    <location>
        <begin position="28"/>
        <end position="48"/>
    </location>
</feature>
<dbReference type="SMART" id="SM00710">
    <property type="entry name" value="PbH1"/>
    <property type="match status" value="9"/>
</dbReference>
<evidence type="ECO:0000256" key="4">
    <source>
        <dbReference type="SAM" id="Phobius"/>
    </source>
</evidence>
<dbReference type="Proteomes" id="UP000052008">
    <property type="component" value="Unassembled WGS sequence"/>
</dbReference>
<dbReference type="InterPro" id="IPR051550">
    <property type="entry name" value="SCF-Subunits/Alg-Epimerases"/>
</dbReference>
<dbReference type="STRING" id="1703770.AMJ39_07615"/>